<evidence type="ECO:0000313" key="1">
    <source>
        <dbReference type="EMBL" id="GIH69764.1"/>
    </source>
</evidence>
<sequence length="92" mass="10473">MSEKKARITITVDPHLAAYAERLVETGKAPSVSAVLNDALAERIQRDRRARRWWSAKAAEAAADPACNTRITRMRAHIDEQLRRFEQERDSA</sequence>
<evidence type="ECO:0000313" key="2">
    <source>
        <dbReference type="Proteomes" id="UP000610966"/>
    </source>
</evidence>
<keyword evidence="2" id="KW-1185">Reference proteome</keyword>
<comment type="caution">
    <text evidence="1">The sequence shown here is derived from an EMBL/GenBank/DDBJ whole genome shotgun (WGS) entry which is preliminary data.</text>
</comment>
<accession>A0A8J3R820</accession>
<proteinExistence type="predicted"/>
<name>A0A8J3R820_9ACTN</name>
<gene>
    <name evidence="1" type="ORF">Mth01_20170</name>
</gene>
<organism evidence="1 2">
    <name type="scientific">Sphaerimonospora thailandensis</name>
    <dbReference type="NCBI Taxonomy" id="795644"/>
    <lineage>
        <taxon>Bacteria</taxon>
        <taxon>Bacillati</taxon>
        <taxon>Actinomycetota</taxon>
        <taxon>Actinomycetes</taxon>
        <taxon>Streptosporangiales</taxon>
        <taxon>Streptosporangiaceae</taxon>
        <taxon>Sphaerimonospora</taxon>
    </lineage>
</organism>
<reference evidence="1" key="1">
    <citation type="submission" date="2021-01" db="EMBL/GenBank/DDBJ databases">
        <title>Whole genome shotgun sequence of Sphaerimonospora thailandensis NBRC 107569.</title>
        <authorList>
            <person name="Komaki H."/>
            <person name="Tamura T."/>
        </authorList>
    </citation>
    <scope>NUCLEOTIDE SEQUENCE</scope>
    <source>
        <strain evidence="1">NBRC 107569</strain>
    </source>
</reference>
<dbReference type="AlphaFoldDB" id="A0A8J3R820"/>
<dbReference type="RefSeq" id="WP_204014929.1">
    <property type="nucleotide sequence ID" value="NZ_BOOG01000017.1"/>
</dbReference>
<dbReference type="EMBL" id="BOOG01000017">
    <property type="protein sequence ID" value="GIH69764.1"/>
    <property type="molecule type" value="Genomic_DNA"/>
</dbReference>
<dbReference type="Proteomes" id="UP000610966">
    <property type="component" value="Unassembled WGS sequence"/>
</dbReference>
<protein>
    <submittedName>
        <fullName evidence="1">Uncharacterized protein</fullName>
    </submittedName>
</protein>